<sequence>MAEGEYPVPWRYCGHQVKLWRVRAGVTREQLAREANYDYETVKSMELGRRRPSERLLKVADQMCGAGGLLEAGLGYLNPDKPEALFGDYLQYEAEAVSISSFQPLVIPGLLQTEETARAIFSHANWPPISDEEVEERLATRMARQELLKHQDRAFSFVIGELPLRFPVVGAEEHKRQLQRLLDLGEQRNVTVQVLRAGGANVGLSGAFVLMEMPDHGLVSYEEGHAVASLHSNVKKTSLIAQRSALLGRLALNTEESADYIRQLMEAL</sequence>
<comment type="caution">
    <text evidence="3">The sequence shown here is derived from an EMBL/GenBank/DDBJ whole genome shotgun (WGS) entry which is preliminary data.</text>
</comment>
<dbReference type="SMART" id="SM00530">
    <property type="entry name" value="HTH_XRE"/>
    <property type="match status" value="1"/>
</dbReference>
<dbReference type="Pfam" id="PF13560">
    <property type="entry name" value="HTH_31"/>
    <property type="match status" value="1"/>
</dbReference>
<keyword evidence="4" id="KW-1185">Reference proteome</keyword>
<organism evidence="3 4">
    <name type="scientific">Streptomyces gamaensis</name>
    <dbReference type="NCBI Taxonomy" id="1763542"/>
    <lineage>
        <taxon>Bacteria</taxon>
        <taxon>Bacillati</taxon>
        <taxon>Actinomycetota</taxon>
        <taxon>Actinomycetes</taxon>
        <taxon>Kitasatosporales</taxon>
        <taxon>Streptomycetaceae</taxon>
        <taxon>Streptomyces</taxon>
    </lineage>
</organism>
<dbReference type="Pfam" id="PF19054">
    <property type="entry name" value="DUF5753"/>
    <property type="match status" value="1"/>
</dbReference>
<evidence type="ECO:0000259" key="1">
    <source>
        <dbReference type="PROSITE" id="PS50030"/>
    </source>
</evidence>
<dbReference type="InterPro" id="IPR015940">
    <property type="entry name" value="UBA"/>
</dbReference>
<feature type="domain" description="UBA" evidence="1">
    <location>
        <begin position="172"/>
        <end position="212"/>
    </location>
</feature>
<dbReference type="RefSeq" id="WP_390317151.1">
    <property type="nucleotide sequence ID" value="NZ_JBHSPB010000009.1"/>
</dbReference>
<dbReference type="EMBL" id="JBHSPB010000009">
    <property type="protein sequence ID" value="MFC5721798.1"/>
    <property type="molecule type" value="Genomic_DNA"/>
</dbReference>
<protein>
    <submittedName>
        <fullName evidence="3">Scr1 family TA system antitoxin-like transcriptional regulator</fullName>
    </submittedName>
</protein>
<dbReference type="SUPFAM" id="SSF47413">
    <property type="entry name" value="lambda repressor-like DNA-binding domains"/>
    <property type="match status" value="1"/>
</dbReference>
<evidence type="ECO:0000313" key="4">
    <source>
        <dbReference type="Proteomes" id="UP001596083"/>
    </source>
</evidence>
<name>A0ABW0Z1F1_9ACTN</name>
<evidence type="ECO:0000313" key="3">
    <source>
        <dbReference type="EMBL" id="MFC5721798.1"/>
    </source>
</evidence>
<accession>A0ABW0Z1F1</accession>
<feature type="domain" description="HTH cro/C1-type" evidence="2">
    <location>
        <begin position="17"/>
        <end position="58"/>
    </location>
</feature>
<dbReference type="Gene3D" id="1.10.260.40">
    <property type="entry name" value="lambda repressor-like DNA-binding domains"/>
    <property type="match status" value="1"/>
</dbReference>
<reference evidence="4" key="1">
    <citation type="journal article" date="2019" name="Int. J. Syst. Evol. Microbiol.">
        <title>The Global Catalogue of Microorganisms (GCM) 10K type strain sequencing project: providing services to taxonomists for standard genome sequencing and annotation.</title>
        <authorList>
            <consortium name="The Broad Institute Genomics Platform"/>
            <consortium name="The Broad Institute Genome Sequencing Center for Infectious Disease"/>
            <person name="Wu L."/>
            <person name="Ma J."/>
        </authorList>
    </citation>
    <scope>NUCLEOTIDE SEQUENCE [LARGE SCALE GENOMIC DNA]</scope>
    <source>
        <strain evidence="4">CGMCC 4.7304</strain>
    </source>
</reference>
<dbReference type="PROSITE" id="PS50030">
    <property type="entry name" value="UBA"/>
    <property type="match status" value="1"/>
</dbReference>
<dbReference type="Proteomes" id="UP001596083">
    <property type="component" value="Unassembled WGS sequence"/>
</dbReference>
<dbReference type="InterPro" id="IPR010982">
    <property type="entry name" value="Lambda_DNA-bd_dom_sf"/>
</dbReference>
<dbReference type="InterPro" id="IPR043917">
    <property type="entry name" value="DUF5753"/>
</dbReference>
<dbReference type="InterPro" id="IPR001387">
    <property type="entry name" value="Cro/C1-type_HTH"/>
</dbReference>
<proteinExistence type="predicted"/>
<dbReference type="CDD" id="cd00093">
    <property type="entry name" value="HTH_XRE"/>
    <property type="match status" value="1"/>
</dbReference>
<gene>
    <name evidence="3" type="ORF">ACFP1Z_16625</name>
</gene>
<dbReference type="PROSITE" id="PS50943">
    <property type="entry name" value="HTH_CROC1"/>
    <property type="match status" value="1"/>
</dbReference>
<evidence type="ECO:0000259" key="2">
    <source>
        <dbReference type="PROSITE" id="PS50943"/>
    </source>
</evidence>